<dbReference type="InterPro" id="IPR025048">
    <property type="entry name" value="DUF3987"/>
</dbReference>
<reference evidence="2" key="1">
    <citation type="submission" date="2021-02" db="EMBL/GenBank/DDBJ databases">
        <authorList>
            <person name="Nowell W R."/>
        </authorList>
    </citation>
    <scope>NUCLEOTIDE SEQUENCE</scope>
</reference>
<evidence type="ECO:0000313" key="2">
    <source>
        <dbReference type="EMBL" id="CAF2042412.1"/>
    </source>
</evidence>
<protein>
    <submittedName>
        <fullName evidence="2">Uncharacterized protein</fullName>
    </submittedName>
</protein>
<feature type="region of interest" description="Disordered" evidence="1">
    <location>
        <begin position="400"/>
        <end position="433"/>
    </location>
</feature>
<name>A0A816P1M0_9BILA</name>
<evidence type="ECO:0000313" key="3">
    <source>
        <dbReference type="Proteomes" id="UP000663887"/>
    </source>
</evidence>
<feature type="compositionally biased region" description="Polar residues" evidence="1">
    <location>
        <begin position="567"/>
        <end position="583"/>
    </location>
</feature>
<organism evidence="2 3">
    <name type="scientific">Rotaria magnacalcarata</name>
    <dbReference type="NCBI Taxonomy" id="392030"/>
    <lineage>
        <taxon>Eukaryota</taxon>
        <taxon>Metazoa</taxon>
        <taxon>Spiralia</taxon>
        <taxon>Gnathifera</taxon>
        <taxon>Rotifera</taxon>
        <taxon>Eurotatoria</taxon>
        <taxon>Bdelloidea</taxon>
        <taxon>Philodinida</taxon>
        <taxon>Philodinidae</taxon>
        <taxon>Rotaria</taxon>
    </lineage>
</organism>
<feature type="non-terminal residue" evidence="2">
    <location>
        <position position="1"/>
    </location>
</feature>
<dbReference type="EMBL" id="CAJNRG010002003">
    <property type="protein sequence ID" value="CAF2042412.1"/>
    <property type="molecule type" value="Genomic_DNA"/>
</dbReference>
<accession>A0A816P1M0</accession>
<evidence type="ECO:0000256" key="1">
    <source>
        <dbReference type="SAM" id="MobiDB-lite"/>
    </source>
</evidence>
<proteinExistence type="predicted"/>
<dbReference type="Proteomes" id="UP000663887">
    <property type="component" value="Unassembled WGS sequence"/>
</dbReference>
<dbReference type="Pfam" id="PF13148">
    <property type="entry name" value="DUF3987"/>
    <property type="match status" value="1"/>
</dbReference>
<feature type="region of interest" description="Disordered" evidence="1">
    <location>
        <begin position="539"/>
        <end position="583"/>
    </location>
</feature>
<sequence length="583" mass="64496">MQKAAMYPMDMAEIFDENICALIDNICSSSQMPREYLITMLLPAIGHFVNGSQIRTNTGASTNISFFTTIIGYPSVNKSSATEAILNACLVIEKHIGIKPEESRINCSATVESLLTELKNTSPRLIQIWDEAVTLLESFGLYKQGGAAYDRSIMCTLYNSSAVVKRQTKSGNITVENPVLNIAAAAHPADIFSCVSGESDDDGLMAHFLFSAPQPCIPLSNEIGPLNIDEPSLTHLLYIIYCFNSTEQNDIRRNDDEDQRVVYSYSEDAQKVIDNIFDEYTLQIREAYGIDQGLGSILGKAKVQVSRIAGVLHATFLASAVFDQLINDDSLPGYYEKSTPTFDLLKRVVRGFKEAHKWTVISGNTARAAVTLMNYFVTQKKQKQIVSPVNETLDEMRQRLEKKRHEQENLEKSQEIQAESRRSKASIRTDDGNEQRYPEKVILLAKGIKVPWINIALKHGGFKAAALHKAAGNLQDAKLGVLTKEKVSGAHKATTYFIKTIIDTNWDPSILAAFSNKLAKYNVSLKSYQASLLTSRSPIASDTEDDTNMDASPKRQDILMSSPRPPLSSQASPLPMSTDTSPT</sequence>
<comment type="caution">
    <text evidence="2">The sequence shown here is derived from an EMBL/GenBank/DDBJ whole genome shotgun (WGS) entry which is preliminary data.</text>
</comment>
<dbReference type="AlphaFoldDB" id="A0A816P1M0"/>
<gene>
    <name evidence="2" type="ORF">XDN619_LOCUS6960</name>
</gene>